<reference evidence="2" key="1">
    <citation type="submission" date="2021-02" db="EMBL/GenBank/DDBJ databases">
        <authorList>
            <person name="Nowell W R."/>
        </authorList>
    </citation>
    <scope>NUCLEOTIDE SEQUENCE</scope>
</reference>
<dbReference type="Proteomes" id="UP000681967">
    <property type="component" value="Unassembled WGS sequence"/>
</dbReference>
<feature type="compositionally biased region" description="Polar residues" evidence="1">
    <location>
        <begin position="65"/>
        <end position="77"/>
    </location>
</feature>
<feature type="region of interest" description="Disordered" evidence="1">
    <location>
        <begin position="119"/>
        <end position="146"/>
    </location>
</feature>
<proteinExistence type="predicted"/>
<evidence type="ECO:0000313" key="4">
    <source>
        <dbReference type="Proteomes" id="UP000681967"/>
    </source>
</evidence>
<evidence type="ECO:0000256" key="1">
    <source>
        <dbReference type="SAM" id="MobiDB-lite"/>
    </source>
</evidence>
<evidence type="ECO:0000313" key="2">
    <source>
        <dbReference type="EMBL" id="CAF5104683.1"/>
    </source>
</evidence>
<feature type="compositionally biased region" description="Low complexity" evidence="1">
    <location>
        <begin position="120"/>
        <end position="140"/>
    </location>
</feature>
<gene>
    <name evidence="2" type="ORF">BYL167_LOCUS64834</name>
    <name evidence="3" type="ORF">GIL414_LOCUS79049</name>
</gene>
<feature type="region of interest" description="Disordered" evidence="1">
    <location>
        <begin position="55"/>
        <end position="77"/>
    </location>
</feature>
<organism evidence="2 4">
    <name type="scientific">Rotaria magnacalcarata</name>
    <dbReference type="NCBI Taxonomy" id="392030"/>
    <lineage>
        <taxon>Eukaryota</taxon>
        <taxon>Metazoa</taxon>
        <taxon>Spiralia</taxon>
        <taxon>Gnathifera</taxon>
        <taxon>Rotifera</taxon>
        <taxon>Eurotatoria</taxon>
        <taxon>Bdelloidea</taxon>
        <taxon>Philodinida</taxon>
        <taxon>Philodinidae</taxon>
        <taxon>Rotaria</taxon>
    </lineage>
</organism>
<sequence length="146" mass="16005">MSNEEQNTCNTQISQTNDFINIDIDSSSNTQNDIFDDPNLDDDDTQSVDFAHRTSGIQLDDDESLNSSRSSLQQTPSAVFKGVVLTKQLSATSQPISNPIYTGVTANINNSNRRFSTIDTSSTSNLNQLSSSLSNKNESTAQFRNN</sequence>
<dbReference type="Proteomes" id="UP000681720">
    <property type="component" value="Unassembled WGS sequence"/>
</dbReference>
<evidence type="ECO:0000313" key="3">
    <source>
        <dbReference type="EMBL" id="CAF5208716.1"/>
    </source>
</evidence>
<accession>A0A8S3F6U2</accession>
<feature type="non-terminal residue" evidence="2">
    <location>
        <position position="1"/>
    </location>
</feature>
<dbReference type="EMBL" id="CAJOBH010239663">
    <property type="protein sequence ID" value="CAF5104683.1"/>
    <property type="molecule type" value="Genomic_DNA"/>
</dbReference>
<comment type="caution">
    <text evidence="2">The sequence shown here is derived from an EMBL/GenBank/DDBJ whole genome shotgun (WGS) entry which is preliminary data.</text>
</comment>
<dbReference type="AlphaFoldDB" id="A0A8S3F6U2"/>
<protein>
    <submittedName>
        <fullName evidence="2">Uncharacterized protein</fullName>
    </submittedName>
</protein>
<name>A0A8S3F6U2_9BILA</name>
<dbReference type="EMBL" id="CAJOBJ010351404">
    <property type="protein sequence ID" value="CAF5208716.1"/>
    <property type="molecule type" value="Genomic_DNA"/>
</dbReference>